<reference evidence="1 2" key="1">
    <citation type="submission" date="2020-01" db="EMBL/GenBank/DDBJ databases">
        <title>Genomes of bacteria type strains.</title>
        <authorList>
            <person name="Chen J."/>
            <person name="Zhu S."/>
            <person name="Yang J."/>
        </authorList>
    </citation>
    <scope>NUCLEOTIDE SEQUENCE [LARGE SCALE GENOMIC DNA]</scope>
    <source>
        <strain evidence="1 2">LMG 24078</strain>
    </source>
</reference>
<evidence type="ECO:0000313" key="1">
    <source>
        <dbReference type="EMBL" id="NDW16004.1"/>
    </source>
</evidence>
<keyword evidence="2" id="KW-1185">Reference proteome</keyword>
<comment type="caution">
    <text evidence="1">The sequence shown here is derived from an EMBL/GenBank/DDBJ whole genome shotgun (WGS) entry which is preliminary data.</text>
</comment>
<proteinExistence type="predicted"/>
<accession>A0A6N9TFB5</accession>
<sequence length="94" mass="10582">MVDVLLNKFLLKNNMTDIAQKERDFYAQRHHAHLAEKTAKQQCRYLVGKPEILLGIVGLGAYKGMSDAKPKVKSNRKTALITIGRTALLSLFKL</sequence>
<evidence type="ECO:0000313" key="2">
    <source>
        <dbReference type="Proteomes" id="UP000471381"/>
    </source>
</evidence>
<gene>
    <name evidence="1" type="ORF">GTQ48_10790</name>
</gene>
<dbReference type="AlphaFoldDB" id="A0A6N9TFB5"/>
<dbReference type="Proteomes" id="UP000471381">
    <property type="component" value="Unassembled WGS sequence"/>
</dbReference>
<dbReference type="EMBL" id="JAAAWO010000007">
    <property type="protein sequence ID" value="NDW16004.1"/>
    <property type="molecule type" value="Genomic_DNA"/>
</dbReference>
<name>A0A6N9TFB5_9ALTE</name>
<organism evidence="1 2">
    <name type="scientific">Alteromonas genovensis</name>
    <dbReference type="NCBI Taxonomy" id="471225"/>
    <lineage>
        <taxon>Bacteria</taxon>
        <taxon>Pseudomonadati</taxon>
        <taxon>Pseudomonadota</taxon>
        <taxon>Gammaproteobacteria</taxon>
        <taxon>Alteromonadales</taxon>
        <taxon>Alteromonadaceae</taxon>
        <taxon>Alteromonas/Salinimonas group</taxon>
        <taxon>Alteromonas</taxon>
    </lineage>
</organism>
<protein>
    <submittedName>
        <fullName evidence="1">Uncharacterized protein</fullName>
    </submittedName>
</protein>